<name>A0A2T7VPF8_MICTE</name>
<dbReference type="EMBL" id="QDFT01000094">
    <property type="protein sequence ID" value="PVE58724.1"/>
    <property type="molecule type" value="Genomic_DNA"/>
</dbReference>
<gene>
    <name evidence="2" type="ORF">DC432_16005</name>
</gene>
<feature type="region of interest" description="Disordered" evidence="1">
    <location>
        <begin position="22"/>
        <end position="60"/>
    </location>
</feature>
<proteinExistence type="predicted"/>
<dbReference type="AlphaFoldDB" id="A0A2T7VPF8"/>
<evidence type="ECO:0000256" key="1">
    <source>
        <dbReference type="SAM" id="MobiDB-lite"/>
    </source>
</evidence>
<feature type="compositionally biased region" description="Basic and acidic residues" evidence="1">
    <location>
        <begin position="40"/>
        <end position="60"/>
    </location>
</feature>
<sequence>MTSRKEQGERAIRALEKFRSGGARTFSLPDDPESDEDLSDLLRSRAAPKPDEEVRQIKLS</sequence>
<evidence type="ECO:0000313" key="3">
    <source>
        <dbReference type="Proteomes" id="UP000244649"/>
    </source>
</evidence>
<evidence type="ECO:0000313" key="2">
    <source>
        <dbReference type="EMBL" id="PVE58724.1"/>
    </source>
</evidence>
<comment type="caution">
    <text evidence="2">The sequence shown here is derived from an EMBL/GenBank/DDBJ whole genome shotgun (WGS) entry which is preliminary data.</text>
</comment>
<reference evidence="2 3" key="1">
    <citation type="submission" date="2018-04" db="EMBL/GenBank/DDBJ databases">
        <authorList>
            <person name="Go L.Y."/>
            <person name="Mitchell J.A."/>
        </authorList>
    </citation>
    <scope>NUCLEOTIDE SEQUENCE [LARGE SCALE GENOMIC DNA]</scope>
    <source>
        <strain evidence="2 3">TPD7010</strain>
    </source>
</reference>
<protein>
    <submittedName>
        <fullName evidence="2">Uncharacterized protein</fullName>
    </submittedName>
</protein>
<dbReference type="Proteomes" id="UP000244649">
    <property type="component" value="Unassembled WGS sequence"/>
</dbReference>
<feature type="compositionally biased region" description="Acidic residues" evidence="1">
    <location>
        <begin position="30"/>
        <end position="39"/>
    </location>
</feature>
<organism evidence="2 3">
    <name type="scientific">Microbacterium testaceum</name>
    <name type="common">Aureobacterium testaceum</name>
    <name type="synonym">Brevibacterium testaceum</name>
    <dbReference type="NCBI Taxonomy" id="2033"/>
    <lineage>
        <taxon>Bacteria</taxon>
        <taxon>Bacillati</taxon>
        <taxon>Actinomycetota</taxon>
        <taxon>Actinomycetes</taxon>
        <taxon>Micrococcales</taxon>
        <taxon>Microbacteriaceae</taxon>
        <taxon>Microbacterium</taxon>
    </lineage>
</organism>
<accession>A0A2T7VPF8</accession>